<comment type="caution">
    <text evidence="1">The sequence shown here is derived from an EMBL/GenBank/DDBJ whole genome shotgun (WGS) entry which is preliminary data.</text>
</comment>
<dbReference type="RefSeq" id="WP_200592817.1">
    <property type="nucleotide sequence ID" value="NZ_JAEPBG010000006.1"/>
</dbReference>
<keyword evidence="2" id="KW-1185">Reference proteome</keyword>
<evidence type="ECO:0000313" key="1">
    <source>
        <dbReference type="EMBL" id="MBK4735915.1"/>
    </source>
</evidence>
<organism evidence="1 2">
    <name type="scientific">Noviherbaspirillum pedocola</name>
    <dbReference type="NCBI Taxonomy" id="2801341"/>
    <lineage>
        <taxon>Bacteria</taxon>
        <taxon>Pseudomonadati</taxon>
        <taxon>Pseudomonadota</taxon>
        <taxon>Betaproteobacteria</taxon>
        <taxon>Burkholderiales</taxon>
        <taxon>Oxalobacteraceae</taxon>
        <taxon>Noviherbaspirillum</taxon>
    </lineage>
</organism>
<dbReference type="NCBIfam" id="NF033429">
    <property type="entry name" value="ImuA_translesion"/>
    <property type="match status" value="1"/>
</dbReference>
<dbReference type="InterPro" id="IPR027417">
    <property type="entry name" value="P-loop_NTPase"/>
</dbReference>
<accession>A0A934SSR4</accession>
<dbReference type="PIRSF" id="PIRSF037290">
    <property type="entry name" value="UCP037290"/>
    <property type="match status" value="1"/>
</dbReference>
<dbReference type="Proteomes" id="UP000622890">
    <property type="component" value="Unassembled WGS sequence"/>
</dbReference>
<dbReference type="InterPro" id="IPR047610">
    <property type="entry name" value="ImuA_translesion"/>
</dbReference>
<dbReference type="EMBL" id="JAEPBG010000006">
    <property type="protein sequence ID" value="MBK4735915.1"/>
    <property type="molecule type" value="Genomic_DNA"/>
</dbReference>
<proteinExistence type="predicted"/>
<dbReference type="AlphaFoldDB" id="A0A934SSR4"/>
<evidence type="ECO:0000313" key="2">
    <source>
        <dbReference type="Proteomes" id="UP000622890"/>
    </source>
</evidence>
<dbReference type="SUPFAM" id="SSF52540">
    <property type="entry name" value="P-loop containing nucleoside triphosphate hydrolases"/>
    <property type="match status" value="1"/>
</dbReference>
<sequence length="236" mass="25280">MVEALDGELSQAIWRGNQMASAVQHTHSTGYASLDAELPGNGWPKSTLIELLLQQHGIGEIRLLRPVLAALAKTKRIALLSPPFMPQIAAWSAANIDPDNLLLLKSTRTADTLWAAEQILLNGSCGAAILWQQDVKGDALRRLQLAAQASETMFWLVRPAKAQDNPSPAPLRVVLSAATDGVNVHIAKRRGPVHDGQVFVRLVNTAEESGAAEKAEVLPAAAVAAPAQPRRLLRAV</sequence>
<dbReference type="InterPro" id="IPR017166">
    <property type="entry name" value="UCP037290"/>
</dbReference>
<gene>
    <name evidence="1" type="primary">imuA</name>
    <name evidence="1" type="ORF">JJB74_14945</name>
</gene>
<reference evidence="1" key="1">
    <citation type="submission" date="2021-01" db="EMBL/GenBank/DDBJ databases">
        <title>Genome sequence of strain Noviherbaspirillum sp. DKR-6.</title>
        <authorList>
            <person name="Chaudhary D.K."/>
        </authorList>
    </citation>
    <scope>NUCLEOTIDE SEQUENCE</scope>
    <source>
        <strain evidence="1">DKR-6</strain>
    </source>
</reference>
<dbReference type="Gene3D" id="3.40.50.300">
    <property type="entry name" value="P-loop containing nucleotide triphosphate hydrolases"/>
    <property type="match status" value="1"/>
</dbReference>
<protein>
    <submittedName>
        <fullName evidence="1">Translesion DNA synthesis-associated protein ImuA</fullName>
    </submittedName>
</protein>
<name>A0A934SSR4_9BURK</name>